<gene>
    <name evidence="4" type="primary">CDKN2B</name>
    <name evidence="4" type="ORF">EYF80_027855</name>
</gene>
<dbReference type="InterPro" id="IPR002110">
    <property type="entry name" value="Ankyrin_rpt"/>
</dbReference>
<name>A0A4Z2H7M0_9TELE</name>
<evidence type="ECO:0000256" key="3">
    <source>
        <dbReference type="PROSITE-ProRule" id="PRU00023"/>
    </source>
</evidence>
<dbReference type="GO" id="GO:0004861">
    <property type="term" value="F:cyclin-dependent protein serine/threonine kinase inhibitor activity"/>
    <property type="evidence" value="ECO:0007669"/>
    <property type="project" value="TreeGrafter"/>
</dbReference>
<dbReference type="SMART" id="SM00248">
    <property type="entry name" value="ANK"/>
    <property type="match status" value="2"/>
</dbReference>
<evidence type="ECO:0000256" key="2">
    <source>
        <dbReference type="ARBA" id="ARBA00023043"/>
    </source>
</evidence>
<dbReference type="PANTHER" id="PTHR24201">
    <property type="entry name" value="ANK_REP_REGION DOMAIN-CONTAINING PROTEIN"/>
    <property type="match status" value="1"/>
</dbReference>
<dbReference type="PROSITE" id="PS50297">
    <property type="entry name" value="ANK_REP_REGION"/>
    <property type="match status" value="1"/>
</dbReference>
<dbReference type="InterPro" id="IPR050776">
    <property type="entry name" value="Ank_Repeat/CDKN_Inhibitor"/>
</dbReference>
<dbReference type="Pfam" id="PF12796">
    <property type="entry name" value="Ank_2"/>
    <property type="match status" value="1"/>
</dbReference>
<dbReference type="PROSITE" id="PS50088">
    <property type="entry name" value="ANK_REPEAT"/>
    <property type="match status" value="1"/>
</dbReference>
<dbReference type="GO" id="GO:0019901">
    <property type="term" value="F:protein kinase binding"/>
    <property type="evidence" value="ECO:0007669"/>
    <property type="project" value="TreeGrafter"/>
</dbReference>
<evidence type="ECO:0000256" key="1">
    <source>
        <dbReference type="ARBA" id="ARBA00022737"/>
    </source>
</evidence>
<dbReference type="OrthoDB" id="539213at2759"/>
<evidence type="ECO:0000313" key="5">
    <source>
        <dbReference type="Proteomes" id="UP000314294"/>
    </source>
</evidence>
<dbReference type="AlphaFoldDB" id="A0A4Z2H7M0"/>
<accession>A0A4Z2H7M0</accession>
<dbReference type="GO" id="GO:2000045">
    <property type="term" value="P:regulation of G1/S transition of mitotic cell cycle"/>
    <property type="evidence" value="ECO:0007669"/>
    <property type="project" value="TreeGrafter"/>
</dbReference>
<dbReference type="SUPFAM" id="SSF48403">
    <property type="entry name" value="Ankyrin repeat"/>
    <property type="match status" value="1"/>
</dbReference>
<keyword evidence="1" id="KW-0677">Repeat</keyword>
<dbReference type="EMBL" id="SRLO01000305">
    <property type="protein sequence ID" value="TNN61928.1"/>
    <property type="molecule type" value="Genomic_DNA"/>
</dbReference>
<dbReference type="GO" id="GO:0005737">
    <property type="term" value="C:cytoplasm"/>
    <property type="evidence" value="ECO:0007669"/>
    <property type="project" value="TreeGrafter"/>
</dbReference>
<dbReference type="Proteomes" id="UP000314294">
    <property type="component" value="Unassembled WGS sequence"/>
</dbReference>
<dbReference type="Gene3D" id="1.25.40.20">
    <property type="entry name" value="Ankyrin repeat-containing domain"/>
    <property type="match status" value="1"/>
</dbReference>
<keyword evidence="5" id="KW-1185">Reference proteome</keyword>
<evidence type="ECO:0000313" key="4">
    <source>
        <dbReference type="EMBL" id="TNN61928.1"/>
    </source>
</evidence>
<sequence>MTLQDKLTTAAATGSTADVEDLLRAGAQVNGENCFGRTALQVMMMGSTPVARVLLNHGAAPNVRDRSTGTTPLHDAARAGFVDTVRLLVTFRADPQARDNKNHQPIDVAREKGHVDVYVVNADLENKGKKNSWLVVCCHGNAGVAQAGLLGEDHLWHSGHIDDISAPLAEHQAFCTRGKARPLNAQHCPSDMTLDPQAPRHLDQNLHQGLSIGAVMFATMQ</sequence>
<feature type="repeat" description="ANK" evidence="3">
    <location>
        <begin position="68"/>
        <end position="100"/>
    </location>
</feature>
<comment type="caution">
    <text evidence="4">The sequence shown here is derived from an EMBL/GenBank/DDBJ whole genome shotgun (WGS) entry which is preliminary data.</text>
</comment>
<dbReference type="InterPro" id="IPR036770">
    <property type="entry name" value="Ankyrin_rpt-contain_sf"/>
</dbReference>
<dbReference type="GO" id="GO:0008285">
    <property type="term" value="P:negative regulation of cell population proliferation"/>
    <property type="evidence" value="ECO:0007669"/>
    <property type="project" value="TreeGrafter"/>
</dbReference>
<dbReference type="PANTHER" id="PTHR24201:SF8">
    <property type="entry name" value="CYCLIN-DEPENDENT KINASE 4 INHIBITOR B"/>
    <property type="match status" value="1"/>
</dbReference>
<protein>
    <submittedName>
        <fullName evidence="4">Cyclin-dependent kinase 4 inhibitor B</fullName>
    </submittedName>
</protein>
<proteinExistence type="predicted"/>
<keyword evidence="2 3" id="KW-0040">ANK repeat</keyword>
<organism evidence="4 5">
    <name type="scientific">Liparis tanakae</name>
    <name type="common">Tanaka's snailfish</name>
    <dbReference type="NCBI Taxonomy" id="230148"/>
    <lineage>
        <taxon>Eukaryota</taxon>
        <taxon>Metazoa</taxon>
        <taxon>Chordata</taxon>
        <taxon>Craniata</taxon>
        <taxon>Vertebrata</taxon>
        <taxon>Euteleostomi</taxon>
        <taxon>Actinopterygii</taxon>
        <taxon>Neopterygii</taxon>
        <taxon>Teleostei</taxon>
        <taxon>Neoteleostei</taxon>
        <taxon>Acanthomorphata</taxon>
        <taxon>Eupercaria</taxon>
        <taxon>Perciformes</taxon>
        <taxon>Cottioidei</taxon>
        <taxon>Cottales</taxon>
        <taxon>Liparidae</taxon>
        <taxon>Liparis</taxon>
    </lineage>
</organism>
<dbReference type="GO" id="GO:0005634">
    <property type="term" value="C:nucleus"/>
    <property type="evidence" value="ECO:0007669"/>
    <property type="project" value="TreeGrafter"/>
</dbReference>
<reference evidence="4 5" key="1">
    <citation type="submission" date="2019-03" db="EMBL/GenBank/DDBJ databases">
        <title>First draft genome of Liparis tanakae, snailfish: a comprehensive survey of snailfish specific genes.</title>
        <authorList>
            <person name="Kim W."/>
            <person name="Song I."/>
            <person name="Jeong J.-H."/>
            <person name="Kim D."/>
            <person name="Kim S."/>
            <person name="Ryu S."/>
            <person name="Song J.Y."/>
            <person name="Lee S.K."/>
        </authorList>
    </citation>
    <scope>NUCLEOTIDE SEQUENCE [LARGE SCALE GENOMIC DNA]</scope>
    <source>
        <tissue evidence="4">Muscle</tissue>
    </source>
</reference>